<dbReference type="Proteomes" id="UP000023435">
    <property type="component" value="Unassembled WGS sequence"/>
</dbReference>
<evidence type="ECO:0000313" key="2">
    <source>
        <dbReference type="EMBL" id="KWS04510.1"/>
    </source>
</evidence>
<evidence type="ECO:0000256" key="1">
    <source>
        <dbReference type="SAM" id="SignalP"/>
    </source>
</evidence>
<dbReference type="OrthoDB" id="6026758at2"/>
<name>A0A108U8H3_9GAMM</name>
<sequence length="129" mass="13681">MRLHGPALLCLLTLSSAAVAADKPAATSLTKLYQSYENAGNSALSMAEYDTRVRFSAVVLDQTTSMDDTPILQATEAGEEAEYARLMGEDEAQSKKLGALKVGAKFTATCTVGFTSGTDYLSLKDCTVE</sequence>
<gene>
    <name evidence="2" type="ORF">AZ78_2059</name>
</gene>
<keyword evidence="1" id="KW-0732">Signal</keyword>
<protein>
    <recommendedName>
        <fullName evidence="4">Excinuclease ATPase subunit</fullName>
    </recommendedName>
</protein>
<dbReference type="AlphaFoldDB" id="A0A108U8H3"/>
<feature type="chain" id="PRO_5007131690" description="Excinuclease ATPase subunit" evidence="1">
    <location>
        <begin position="21"/>
        <end position="129"/>
    </location>
</feature>
<dbReference type="EMBL" id="JAJA02000001">
    <property type="protein sequence ID" value="KWS04510.1"/>
    <property type="molecule type" value="Genomic_DNA"/>
</dbReference>
<reference evidence="2 3" key="1">
    <citation type="journal article" date="2014" name="Genome Announc.">
        <title>Draft Genome Sequence of Lysobacter capsici AZ78, a Bacterium Antagonistic to Plant-Pathogenic Oomycetes.</title>
        <authorList>
            <person name="Puopolo G."/>
            <person name="Sonego P."/>
            <person name="Engelen K."/>
            <person name="Pertot I."/>
        </authorList>
    </citation>
    <scope>NUCLEOTIDE SEQUENCE [LARGE SCALE GENOMIC DNA]</scope>
    <source>
        <strain evidence="2 3">AZ78</strain>
    </source>
</reference>
<comment type="caution">
    <text evidence="2">The sequence shown here is derived from an EMBL/GenBank/DDBJ whole genome shotgun (WGS) entry which is preliminary data.</text>
</comment>
<proteinExistence type="predicted"/>
<keyword evidence="3" id="KW-1185">Reference proteome</keyword>
<accession>A0A108U8H3</accession>
<dbReference type="RefSeq" id="WP_051547486.1">
    <property type="nucleotide sequence ID" value="NZ_JAJA02000001.1"/>
</dbReference>
<feature type="signal peptide" evidence="1">
    <location>
        <begin position="1"/>
        <end position="20"/>
    </location>
</feature>
<evidence type="ECO:0000313" key="3">
    <source>
        <dbReference type="Proteomes" id="UP000023435"/>
    </source>
</evidence>
<organism evidence="2 3">
    <name type="scientific">Lysobacter capsici AZ78</name>
    <dbReference type="NCBI Taxonomy" id="1444315"/>
    <lineage>
        <taxon>Bacteria</taxon>
        <taxon>Pseudomonadati</taxon>
        <taxon>Pseudomonadota</taxon>
        <taxon>Gammaproteobacteria</taxon>
        <taxon>Lysobacterales</taxon>
        <taxon>Lysobacteraceae</taxon>
        <taxon>Lysobacter</taxon>
    </lineage>
</organism>
<evidence type="ECO:0008006" key="4">
    <source>
        <dbReference type="Google" id="ProtNLM"/>
    </source>
</evidence>